<dbReference type="AlphaFoldDB" id="A0A7L4ZKX7"/>
<proteinExistence type="predicted"/>
<name>A0A7L4ZKX7_9FLAO</name>
<accession>A0A7L4ZKX7</accession>
<gene>
    <name evidence="1" type="ORF">IMCC3317_25480</name>
</gene>
<sequence>MKNKKSFSLSLKKVRVANLNLLKAGATAFTHKDCMTDPKVCPTTLTPRTDSLDDTGD</sequence>
<protein>
    <submittedName>
        <fullName evidence="1">Uncharacterized protein</fullName>
    </submittedName>
</protein>
<organism evidence="1 2">
    <name type="scientific">Kordia antarctica</name>
    <dbReference type="NCBI Taxonomy" id="1218801"/>
    <lineage>
        <taxon>Bacteria</taxon>
        <taxon>Pseudomonadati</taxon>
        <taxon>Bacteroidota</taxon>
        <taxon>Flavobacteriia</taxon>
        <taxon>Flavobacteriales</taxon>
        <taxon>Flavobacteriaceae</taxon>
        <taxon>Kordia</taxon>
    </lineage>
</organism>
<dbReference type="RefSeq" id="WP_160129816.1">
    <property type="nucleotide sequence ID" value="NZ_CP019288.1"/>
</dbReference>
<dbReference type="Proteomes" id="UP000464657">
    <property type="component" value="Chromosome"/>
</dbReference>
<evidence type="ECO:0000313" key="2">
    <source>
        <dbReference type="Proteomes" id="UP000464657"/>
    </source>
</evidence>
<keyword evidence="2" id="KW-1185">Reference proteome</keyword>
<dbReference type="EMBL" id="CP019288">
    <property type="protein sequence ID" value="QHI37170.1"/>
    <property type="molecule type" value="Genomic_DNA"/>
</dbReference>
<dbReference type="KEGG" id="kan:IMCC3317_25480"/>
<reference evidence="1 2" key="1">
    <citation type="journal article" date="2013" name="Int. J. Syst. Evol. Microbiol.">
        <title>Kordia antarctica sp. nov., isolated from Antarctic seawater.</title>
        <authorList>
            <person name="Baek K."/>
            <person name="Choi A."/>
            <person name="Kang I."/>
            <person name="Lee K."/>
            <person name="Cho J.C."/>
        </authorList>
    </citation>
    <scope>NUCLEOTIDE SEQUENCE [LARGE SCALE GENOMIC DNA]</scope>
    <source>
        <strain evidence="1 2">IMCC3317</strain>
    </source>
</reference>
<evidence type="ECO:0000313" key="1">
    <source>
        <dbReference type="EMBL" id="QHI37170.1"/>
    </source>
</evidence>